<dbReference type="SUPFAM" id="SSF50249">
    <property type="entry name" value="Nucleic acid-binding proteins"/>
    <property type="match status" value="1"/>
</dbReference>
<accession>A0A3P4AVD1</accession>
<name>A0A3P4AVD1_9BURK</name>
<gene>
    <name evidence="3" type="ORF">PIGHUM_00050</name>
</gene>
<feature type="domain" description="ChsH2 C-terminal OB-fold" evidence="2">
    <location>
        <begin position="74"/>
        <end position="127"/>
    </location>
</feature>
<protein>
    <recommendedName>
        <fullName evidence="2">ChsH2 C-terminal OB-fold domain-containing protein</fullName>
    </recommendedName>
</protein>
<organism evidence="3 4">
    <name type="scientific">Pigmentiphaga humi</name>
    <dbReference type="NCBI Taxonomy" id="2478468"/>
    <lineage>
        <taxon>Bacteria</taxon>
        <taxon>Pseudomonadati</taxon>
        <taxon>Pseudomonadota</taxon>
        <taxon>Betaproteobacteria</taxon>
        <taxon>Burkholderiales</taxon>
        <taxon>Alcaligenaceae</taxon>
        <taxon>Pigmentiphaga</taxon>
    </lineage>
</organism>
<dbReference type="RefSeq" id="WP_246012841.1">
    <property type="nucleotide sequence ID" value="NZ_UWPJ01000004.1"/>
</dbReference>
<proteinExistence type="predicted"/>
<dbReference type="Pfam" id="PF01796">
    <property type="entry name" value="OB_ChsH2_C"/>
    <property type="match status" value="1"/>
</dbReference>
<dbReference type="Proteomes" id="UP000277294">
    <property type="component" value="Unassembled WGS sequence"/>
</dbReference>
<dbReference type="EMBL" id="UWPJ01000004">
    <property type="protein sequence ID" value="VCU68004.1"/>
    <property type="molecule type" value="Genomic_DNA"/>
</dbReference>
<keyword evidence="4" id="KW-1185">Reference proteome</keyword>
<sequence length="155" mass="16505">MSDDIADFRSGAAVPPGGTPNSDLARLDDAQFLVRDGQTMLKGSVSRSSGRAAFPERETCLVTGARDMEPATFGPRGTLYSFSTVHVSASRPTPYTIGYVDLDDDVRVLAEVRAPAGELSCDLPVVLANDGQSWFAVPEAAPRETMPRGGREGMQ</sequence>
<dbReference type="InterPro" id="IPR012340">
    <property type="entry name" value="NA-bd_OB-fold"/>
</dbReference>
<dbReference type="AlphaFoldDB" id="A0A3P4AVD1"/>
<dbReference type="InterPro" id="IPR052513">
    <property type="entry name" value="Thioester_dehydratase-like"/>
</dbReference>
<reference evidence="3 4" key="1">
    <citation type="submission" date="2018-10" db="EMBL/GenBank/DDBJ databases">
        <authorList>
            <person name="Criscuolo A."/>
        </authorList>
    </citation>
    <scope>NUCLEOTIDE SEQUENCE [LARGE SCALE GENOMIC DNA]</scope>
    <source>
        <strain evidence="3">DnA1</strain>
    </source>
</reference>
<dbReference type="InterPro" id="IPR002878">
    <property type="entry name" value="ChsH2_C"/>
</dbReference>
<evidence type="ECO:0000313" key="3">
    <source>
        <dbReference type="EMBL" id="VCU68004.1"/>
    </source>
</evidence>
<evidence type="ECO:0000259" key="2">
    <source>
        <dbReference type="Pfam" id="PF01796"/>
    </source>
</evidence>
<dbReference type="PANTHER" id="PTHR34075">
    <property type="entry name" value="BLR3430 PROTEIN"/>
    <property type="match status" value="1"/>
</dbReference>
<dbReference type="PANTHER" id="PTHR34075:SF5">
    <property type="entry name" value="BLR3430 PROTEIN"/>
    <property type="match status" value="1"/>
</dbReference>
<evidence type="ECO:0000313" key="4">
    <source>
        <dbReference type="Proteomes" id="UP000277294"/>
    </source>
</evidence>
<feature type="region of interest" description="Disordered" evidence="1">
    <location>
        <begin position="1"/>
        <end position="24"/>
    </location>
</feature>
<evidence type="ECO:0000256" key="1">
    <source>
        <dbReference type="SAM" id="MobiDB-lite"/>
    </source>
</evidence>